<dbReference type="InterPro" id="IPR023210">
    <property type="entry name" value="NADP_OxRdtase_dom"/>
</dbReference>
<gene>
    <name evidence="3" type="ORF">J3A84_06650</name>
</gene>
<evidence type="ECO:0000313" key="3">
    <source>
        <dbReference type="EMBL" id="MBO1264705.1"/>
    </source>
</evidence>
<organism evidence="3 4">
    <name type="scientific">Proteiniclasticum aestuarii</name>
    <dbReference type="NCBI Taxonomy" id="2817862"/>
    <lineage>
        <taxon>Bacteria</taxon>
        <taxon>Bacillati</taxon>
        <taxon>Bacillota</taxon>
        <taxon>Clostridia</taxon>
        <taxon>Eubacteriales</taxon>
        <taxon>Clostridiaceae</taxon>
        <taxon>Proteiniclasticum</taxon>
    </lineage>
</organism>
<protein>
    <submittedName>
        <fullName evidence="3">Aldo/keto reductase</fullName>
    </submittedName>
</protein>
<reference evidence="3" key="1">
    <citation type="submission" date="2021-03" db="EMBL/GenBank/DDBJ databases">
        <title>Proteiniclasticum marinus sp. nov., isolated from tidal flat sediment.</title>
        <authorList>
            <person name="Namirimu T."/>
            <person name="Yang J.-A."/>
            <person name="Yang S.-H."/>
            <person name="Kim Y.-J."/>
            <person name="Kwon K.K."/>
        </authorList>
    </citation>
    <scope>NUCLEOTIDE SEQUENCE</scope>
    <source>
        <strain evidence="3">SCR006</strain>
    </source>
</reference>
<dbReference type="PANTHER" id="PTHR43364:SF4">
    <property type="entry name" value="NAD(P)-LINKED OXIDOREDUCTASE SUPERFAMILY PROTEIN"/>
    <property type="match status" value="1"/>
</dbReference>
<dbReference type="EMBL" id="JAFNJU010000004">
    <property type="protein sequence ID" value="MBO1264705.1"/>
    <property type="molecule type" value="Genomic_DNA"/>
</dbReference>
<dbReference type="InterPro" id="IPR020471">
    <property type="entry name" value="AKR"/>
</dbReference>
<dbReference type="FunFam" id="3.20.20.100:FF:000004">
    <property type="entry name" value="Oxidoreductase, aldo/keto reductase"/>
    <property type="match status" value="1"/>
</dbReference>
<feature type="domain" description="NADP-dependent oxidoreductase" evidence="2">
    <location>
        <begin position="13"/>
        <end position="301"/>
    </location>
</feature>
<comment type="caution">
    <text evidence="3">The sequence shown here is derived from an EMBL/GenBank/DDBJ whole genome shotgun (WGS) entry which is preliminary data.</text>
</comment>
<proteinExistence type="predicted"/>
<evidence type="ECO:0000313" key="4">
    <source>
        <dbReference type="Proteomes" id="UP000664218"/>
    </source>
</evidence>
<keyword evidence="1" id="KW-0560">Oxidoreductase</keyword>
<dbReference type="InterPro" id="IPR018170">
    <property type="entry name" value="Aldo/ket_reductase_CS"/>
</dbReference>
<accession>A0A939KKH3</accession>
<dbReference type="PRINTS" id="PR00069">
    <property type="entry name" value="ALDKETRDTASE"/>
</dbReference>
<evidence type="ECO:0000259" key="2">
    <source>
        <dbReference type="Pfam" id="PF00248"/>
    </source>
</evidence>
<dbReference type="InterPro" id="IPR036812">
    <property type="entry name" value="NAD(P)_OxRdtase_dom_sf"/>
</dbReference>
<keyword evidence="4" id="KW-1185">Reference proteome</keyword>
<sequence>MNEIYNDFQLNPVGLGTNAVGNPGYNPISDEESHNMILTALDLGVNFFDTAYYYGMGGSEEVIGDVLKKCNARNKILLATKGAHRMEKGEIVVDNHPDFLVEEVYKSLKRLKTDYIDIYYIHFPDEKTPKYEAVGALQKLREKGIIREIGVSNFSLEQIEEANRDGYIDVVQDEYNLLVRDKEEKFIPYLRRNNIAFIPYFPLAAGLLTGKYTMETEIPERRRKNLNFSTKYEENLRKIDLLRRMAREKDCEVYQLVLAWYLETDFIDAVIPGAKQADQIRANQKTRKVKVTEEEFQEISTIFR</sequence>
<dbReference type="PROSITE" id="PS00062">
    <property type="entry name" value="ALDOKETO_REDUCTASE_2"/>
    <property type="match status" value="1"/>
</dbReference>
<dbReference type="GO" id="GO:0016491">
    <property type="term" value="F:oxidoreductase activity"/>
    <property type="evidence" value="ECO:0007669"/>
    <property type="project" value="UniProtKB-KW"/>
</dbReference>
<dbReference type="InterPro" id="IPR050523">
    <property type="entry name" value="AKR_Detox_Biosynth"/>
</dbReference>
<dbReference type="AlphaFoldDB" id="A0A939KKH3"/>
<dbReference type="Pfam" id="PF00248">
    <property type="entry name" value="Aldo_ket_red"/>
    <property type="match status" value="1"/>
</dbReference>
<dbReference type="GO" id="GO:0005829">
    <property type="term" value="C:cytosol"/>
    <property type="evidence" value="ECO:0007669"/>
    <property type="project" value="TreeGrafter"/>
</dbReference>
<dbReference type="SUPFAM" id="SSF51430">
    <property type="entry name" value="NAD(P)-linked oxidoreductase"/>
    <property type="match status" value="1"/>
</dbReference>
<dbReference type="PANTHER" id="PTHR43364">
    <property type="entry name" value="NADH-SPECIFIC METHYLGLYOXAL REDUCTASE-RELATED"/>
    <property type="match status" value="1"/>
</dbReference>
<name>A0A939KKH3_9CLOT</name>
<evidence type="ECO:0000256" key="1">
    <source>
        <dbReference type="ARBA" id="ARBA00023002"/>
    </source>
</evidence>
<dbReference type="Proteomes" id="UP000664218">
    <property type="component" value="Unassembled WGS sequence"/>
</dbReference>
<dbReference type="Gene3D" id="3.20.20.100">
    <property type="entry name" value="NADP-dependent oxidoreductase domain"/>
    <property type="match status" value="1"/>
</dbReference>
<dbReference type="RefSeq" id="WP_207599222.1">
    <property type="nucleotide sequence ID" value="NZ_JAFNJU010000004.1"/>
</dbReference>